<dbReference type="Gene3D" id="2.60.40.1080">
    <property type="match status" value="1"/>
</dbReference>
<dbReference type="Pfam" id="PF03422">
    <property type="entry name" value="CBM_6"/>
    <property type="match status" value="2"/>
</dbReference>
<keyword evidence="2 3" id="KW-0732">Signal</keyword>
<sequence length="844" mass="92613">MKKLLFTTSLLLVSFFQIFAQDWNGIEIPANAGNGKEWELQENVSDDFNYNFNSSSWSNFGEGNKWYNFYHNSWDGPGYTYWKNENVTVDGSNLVINVGYTSENGKGGNYGVASGCVTSNNKVLFPVYVESSISVANISLASCFWLLSPDDTEEIDIIENYGGVNGYKHLTHISHHSFIRSPFTDYQPRDTNSWYPDSRVNTNYGWGDWCYNNGNRRYMRMGVNWISPKHFEYFIDGELVRVMYYNAIATNYNGTWKYTYFNSKNWDVNGYKLPTNNASGYTDVTTYATSSTYNFDKLKEASNASNGFNVIDPAWFQGGDDSDTDGNGVTQEARGFTKELDIIINMESQTWLASSTPSQSDLENPAKNQMKVDWVRVYKPVSSNPGADVAVQSVTLNPANASLENGETSNLTGRVLPSNATDQTITFTSNNTNVVSVNQSGLLTANSVGTAVITATSTDGGFTATSNITVEASGSGGPIVSNLEIEAENFNATGGTFNDGVVPFGANTSSVGVNYINAGDYMEYEVAITEMGDYSITYHISSPSDNAKIACYVNGNLVADDNVQNNGQWDAYQALTASNNLSLTTGNHTIKIEASGSNDWQWNLDKMNLEKLGSGTNPEEPTPPLAEDFVIQAEDYNETSGSFNDGFVPFGVNASANGINYVNAEDWADYTVYIPEAGTFNVTYTIATPSDNAQIEIVVDGVGFSRDNVQNTGGWESYTSVLAANKVTLSAGDHTIRVFASGSNDWQWNLDKITFNAVTTNSRVLSLEDELQGVAMYPNPVKNTLNFSGLSSIASIKVYNTIGIKVLSENVTNSLDISSLQNGIYIVEVIQDNRRMVKKIIINK</sequence>
<dbReference type="Gene3D" id="2.60.120.200">
    <property type="match status" value="1"/>
</dbReference>
<name>A0A3Q9FSP9_9BACT</name>
<dbReference type="GO" id="GO:0004553">
    <property type="term" value="F:hydrolase activity, hydrolyzing O-glycosyl compounds"/>
    <property type="evidence" value="ECO:0007669"/>
    <property type="project" value="InterPro"/>
</dbReference>
<dbReference type="SUPFAM" id="SSF49899">
    <property type="entry name" value="Concanavalin A-like lectins/glucanases"/>
    <property type="match status" value="2"/>
</dbReference>
<evidence type="ECO:0000259" key="4">
    <source>
        <dbReference type="PROSITE" id="PS51175"/>
    </source>
</evidence>
<dbReference type="KEGG" id="fll:EI427_25440"/>
<keyword evidence="7" id="KW-1185">Reference proteome</keyword>
<protein>
    <submittedName>
        <fullName evidence="6">Carbohydrate-binding protein</fullName>
    </submittedName>
</protein>
<feature type="domain" description="CBM6" evidence="4">
    <location>
        <begin position="483"/>
        <end position="610"/>
    </location>
</feature>
<dbReference type="OrthoDB" id="9809583at2"/>
<dbReference type="Pfam" id="PF18962">
    <property type="entry name" value="Por_Secre_tail"/>
    <property type="match status" value="1"/>
</dbReference>
<evidence type="ECO:0000256" key="2">
    <source>
        <dbReference type="ARBA" id="ARBA00022729"/>
    </source>
</evidence>
<dbReference type="RefSeq" id="WP_126620390.1">
    <property type="nucleotide sequence ID" value="NZ_CP034563.1"/>
</dbReference>
<dbReference type="InterPro" id="IPR005084">
    <property type="entry name" value="CBM6"/>
</dbReference>
<evidence type="ECO:0000256" key="3">
    <source>
        <dbReference type="SAM" id="SignalP"/>
    </source>
</evidence>
<dbReference type="NCBIfam" id="TIGR04183">
    <property type="entry name" value="Por_Secre_tail"/>
    <property type="match status" value="1"/>
</dbReference>
<dbReference type="InterPro" id="IPR013320">
    <property type="entry name" value="ConA-like_dom_sf"/>
</dbReference>
<dbReference type="Proteomes" id="UP000267268">
    <property type="component" value="Chromosome 2"/>
</dbReference>
<dbReference type="SMART" id="SM00606">
    <property type="entry name" value="CBD_IV"/>
    <property type="match status" value="2"/>
</dbReference>
<feature type="signal peptide" evidence="3">
    <location>
        <begin position="1"/>
        <end position="20"/>
    </location>
</feature>
<dbReference type="InterPro" id="IPR008979">
    <property type="entry name" value="Galactose-bd-like_sf"/>
</dbReference>
<dbReference type="SUPFAM" id="SSF49373">
    <property type="entry name" value="Invasin/intimin cell-adhesion fragments"/>
    <property type="match status" value="1"/>
</dbReference>
<dbReference type="InterPro" id="IPR006584">
    <property type="entry name" value="Cellulose-bd_IV"/>
</dbReference>
<evidence type="ECO:0000259" key="5">
    <source>
        <dbReference type="PROSITE" id="PS51762"/>
    </source>
</evidence>
<evidence type="ECO:0000256" key="1">
    <source>
        <dbReference type="ARBA" id="ARBA00006865"/>
    </source>
</evidence>
<dbReference type="Pfam" id="PF02368">
    <property type="entry name" value="Big_2"/>
    <property type="match status" value="1"/>
</dbReference>
<feature type="domain" description="GH16" evidence="5">
    <location>
        <begin position="21"/>
        <end position="383"/>
    </location>
</feature>
<dbReference type="SMART" id="SM00635">
    <property type="entry name" value="BID_2"/>
    <property type="match status" value="1"/>
</dbReference>
<dbReference type="InterPro" id="IPR003343">
    <property type="entry name" value="Big_2"/>
</dbReference>
<comment type="similarity">
    <text evidence="1">Belongs to the glycosyl hydrolase 16 family.</text>
</comment>
<organism evidence="6 7">
    <name type="scientific">Flammeovirga pectinis</name>
    <dbReference type="NCBI Taxonomy" id="2494373"/>
    <lineage>
        <taxon>Bacteria</taxon>
        <taxon>Pseudomonadati</taxon>
        <taxon>Bacteroidota</taxon>
        <taxon>Cytophagia</taxon>
        <taxon>Cytophagales</taxon>
        <taxon>Flammeovirgaceae</taxon>
        <taxon>Flammeovirga</taxon>
    </lineage>
</organism>
<dbReference type="GO" id="GO:0005975">
    <property type="term" value="P:carbohydrate metabolic process"/>
    <property type="evidence" value="ECO:0007669"/>
    <property type="project" value="InterPro"/>
</dbReference>
<dbReference type="InterPro" id="IPR026444">
    <property type="entry name" value="Secre_tail"/>
</dbReference>
<dbReference type="SUPFAM" id="SSF49785">
    <property type="entry name" value="Galactose-binding domain-like"/>
    <property type="match status" value="2"/>
</dbReference>
<accession>A0A3Q9FSP9</accession>
<dbReference type="PROSITE" id="PS51762">
    <property type="entry name" value="GH16_2"/>
    <property type="match status" value="1"/>
</dbReference>
<feature type="chain" id="PRO_5018668775" evidence="3">
    <location>
        <begin position="21"/>
        <end position="844"/>
    </location>
</feature>
<dbReference type="InterPro" id="IPR000757">
    <property type="entry name" value="Beta-glucanase-like"/>
</dbReference>
<dbReference type="GO" id="GO:0030246">
    <property type="term" value="F:carbohydrate binding"/>
    <property type="evidence" value="ECO:0007669"/>
    <property type="project" value="InterPro"/>
</dbReference>
<dbReference type="AlphaFoldDB" id="A0A3Q9FSP9"/>
<dbReference type="CDD" id="cd04079">
    <property type="entry name" value="CBM6_agarase-like"/>
    <property type="match status" value="2"/>
</dbReference>
<dbReference type="EMBL" id="CP034563">
    <property type="protein sequence ID" value="AZQ65560.1"/>
    <property type="molecule type" value="Genomic_DNA"/>
</dbReference>
<dbReference type="Gene3D" id="2.60.120.260">
    <property type="entry name" value="Galactose-binding domain-like"/>
    <property type="match status" value="2"/>
</dbReference>
<feature type="domain" description="CBM6" evidence="4">
    <location>
        <begin position="629"/>
        <end position="756"/>
    </location>
</feature>
<gene>
    <name evidence="6" type="ORF">EI427_25440</name>
</gene>
<dbReference type="InterPro" id="IPR008964">
    <property type="entry name" value="Invasin/intimin_cell_adhesion"/>
</dbReference>
<evidence type="ECO:0000313" key="6">
    <source>
        <dbReference type="EMBL" id="AZQ65560.1"/>
    </source>
</evidence>
<dbReference type="PROSITE" id="PS51175">
    <property type="entry name" value="CBM6"/>
    <property type="match status" value="2"/>
</dbReference>
<evidence type="ECO:0000313" key="7">
    <source>
        <dbReference type="Proteomes" id="UP000267268"/>
    </source>
</evidence>
<reference evidence="6 7" key="1">
    <citation type="submission" date="2018-12" db="EMBL/GenBank/DDBJ databases">
        <title>Flammeovirga pectinis sp. nov., isolated from the gut of the Korean scallop, Patinopecten yessoensis.</title>
        <authorList>
            <person name="Bae J.-W."/>
            <person name="Jeong Y.-S."/>
            <person name="Kang W."/>
        </authorList>
    </citation>
    <scope>NUCLEOTIDE SEQUENCE [LARGE SCALE GENOMIC DNA]</scope>
    <source>
        <strain evidence="6 7">L12M1</strain>
    </source>
</reference>
<proteinExistence type="inferred from homology"/>